<protein>
    <recommendedName>
        <fullName evidence="1">Beta-defensin-like domain-containing protein</fullName>
    </recommendedName>
</protein>
<reference evidence="2" key="1">
    <citation type="submission" date="2025-08" db="UniProtKB">
        <authorList>
            <consortium name="Ensembl"/>
        </authorList>
    </citation>
    <scope>IDENTIFICATION</scope>
</reference>
<dbReference type="Pfam" id="PF00711">
    <property type="entry name" value="Defensin_beta"/>
    <property type="match status" value="1"/>
</dbReference>
<keyword evidence="3" id="KW-1185">Reference proteome</keyword>
<proteinExistence type="predicted"/>
<evidence type="ECO:0000313" key="2">
    <source>
        <dbReference type="Ensembl" id="ENSPCEP00000009540.1"/>
    </source>
</evidence>
<organism evidence="2 3">
    <name type="scientific">Pelusios castaneus</name>
    <name type="common">West African mud turtle</name>
    <dbReference type="NCBI Taxonomy" id="367368"/>
    <lineage>
        <taxon>Eukaryota</taxon>
        <taxon>Metazoa</taxon>
        <taxon>Chordata</taxon>
        <taxon>Craniata</taxon>
        <taxon>Vertebrata</taxon>
        <taxon>Euteleostomi</taxon>
        <taxon>Archelosauria</taxon>
        <taxon>Testudinata</taxon>
        <taxon>Testudines</taxon>
        <taxon>Pleurodira</taxon>
        <taxon>Pelomedusidae</taxon>
        <taxon>Pelusios</taxon>
    </lineage>
</organism>
<dbReference type="SUPFAM" id="SSF57392">
    <property type="entry name" value="Defensin-like"/>
    <property type="match status" value="1"/>
</dbReference>
<name>A0A8C8RTS9_9SAUR</name>
<accession>A0A8C8RTS9</accession>
<feature type="domain" description="Beta-defensin-like" evidence="1">
    <location>
        <begin position="19"/>
        <end position="51"/>
    </location>
</feature>
<sequence>MKTRTLFLYAGFTQDIGHPSACKRAGGVCLQGCHPPFRPIGSCGFVLSCCKWS</sequence>
<reference evidence="2" key="2">
    <citation type="submission" date="2025-09" db="UniProtKB">
        <authorList>
            <consortium name="Ensembl"/>
        </authorList>
    </citation>
    <scope>IDENTIFICATION</scope>
</reference>
<dbReference type="Ensembl" id="ENSPCET00000009867.1">
    <property type="protein sequence ID" value="ENSPCEP00000009540.1"/>
    <property type="gene ID" value="ENSPCEG00000007605.1"/>
</dbReference>
<dbReference type="GO" id="GO:0006952">
    <property type="term" value="P:defense response"/>
    <property type="evidence" value="ECO:0007669"/>
    <property type="project" value="InterPro"/>
</dbReference>
<evidence type="ECO:0000313" key="3">
    <source>
        <dbReference type="Proteomes" id="UP000694393"/>
    </source>
</evidence>
<dbReference type="Proteomes" id="UP000694393">
    <property type="component" value="Unplaced"/>
</dbReference>
<dbReference type="GO" id="GO:0005576">
    <property type="term" value="C:extracellular region"/>
    <property type="evidence" value="ECO:0007669"/>
    <property type="project" value="InterPro"/>
</dbReference>
<dbReference type="AlphaFoldDB" id="A0A8C8RTS9"/>
<evidence type="ECO:0000259" key="1">
    <source>
        <dbReference type="Pfam" id="PF00711"/>
    </source>
</evidence>
<dbReference type="InterPro" id="IPR001855">
    <property type="entry name" value="Defensin_beta-like"/>
</dbReference>
<dbReference type="Gene3D" id="3.10.360.10">
    <property type="entry name" value="Antimicrobial Peptide, Beta-defensin 2, Chain A"/>
    <property type="match status" value="1"/>
</dbReference>